<accession>A0A2G8KFQ3</accession>
<dbReference type="PANTHER" id="PTHR45532:SF4">
    <property type="entry name" value="WD REPEAT-CONTAINING PROTEIN 55 HOMOLOG"/>
    <property type="match status" value="1"/>
</dbReference>
<organism evidence="1 2">
    <name type="scientific">Stichopus japonicus</name>
    <name type="common">Sea cucumber</name>
    <dbReference type="NCBI Taxonomy" id="307972"/>
    <lineage>
        <taxon>Eukaryota</taxon>
        <taxon>Metazoa</taxon>
        <taxon>Echinodermata</taxon>
        <taxon>Eleutherozoa</taxon>
        <taxon>Echinozoa</taxon>
        <taxon>Holothuroidea</taxon>
        <taxon>Aspidochirotacea</taxon>
        <taxon>Aspidochirotida</taxon>
        <taxon>Stichopodidae</taxon>
        <taxon>Apostichopus</taxon>
    </lineage>
</organism>
<proteinExistence type="predicted"/>
<reference evidence="1 2" key="1">
    <citation type="journal article" date="2017" name="PLoS Biol.">
        <title>The sea cucumber genome provides insights into morphological evolution and visceral regeneration.</title>
        <authorList>
            <person name="Zhang X."/>
            <person name="Sun L."/>
            <person name="Yuan J."/>
            <person name="Sun Y."/>
            <person name="Gao Y."/>
            <person name="Zhang L."/>
            <person name="Li S."/>
            <person name="Dai H."/>
            <person name="Hamel J.F."/>
            <person name="Liu C."/>
            <person name="Yu Y."/>
            <person name="Liu S."/>
            <person name="Lin W."/>
            <person name="Guo K."/>
            <person name="Jin S."/>
            <person name="Xu P."/>
            <person name="Storey K.B."/>
            <person name="Huan P."/>
            <person name="Zhang T."/>
            <person name="Zhou Y."/>
            <person name="Zhang J."/>
            <person name="Lin C."/>
            <person name="Li X."/>
            <person name="Xing L."/>
            <person name="Huo D."/>
            <person name="Sun M."/>
            <person name="Wang L."/>
            <person name="Mercier A."/>
            <person name="Li F."/>
            <person name="Yang H."/>
            <person name="Xiang J."/>
        </authorList>
    </citation>
    <scope>NUCLEOTIDE SEQUENCE [LARGE SCALE GENOMIC DNA]</scope>
    <source>
        <strain evidence="1">Shaxun</strain>
        <tissue evidence="1">Muscle</tissue>
    </source>
</reference>
<dbReference type="AlphaFoldDB" id="A0A2G8KFQ3"/>
<dbReference type="PANTHER" id="PTHR45532">
    <property type="entry name" value="WD REPEAT-CONTAINING PROTEIN 97"/>
    <property type="match status" value="1"/>
</dbReference>
<comment type="caution">
    <text evidence="1">The sequence shown here is derived from an EMBL/GenBank/DDBJ whole genome shotgun (WGS) entry which is preliminary data.</text>
</comment>
<evidence type="ECO:0000313" key="2">
    <source>
        <dbReference type="Proteomes" id="UP000230750"/>
    </source>
</evidence>
<dbReference type="Proteomes" id="UP000230750">
    <property type="component" value="Unassembled WGS sequence"/>
</dbReference>
<dbReference type="EMBL" id="MRZV01000620">
    <property type="protein sequence ID" value="PIK46789.1"/>
    <property type="molecule type" value="Genomic_DNA"/>
</dbReference>
<gene>
    <name evidence="1" type="ORF">BSL78_16340</name>
</gene>
<sequence>MTHTVAKLLPWSSVKGHVEVLLKKLDPEDVMVMVPYGLQLVHSFRHPHVLRCMSFYHSTKGNTFVTHIDSGASLIMYTWTISSLDEVKVECQKFRIYTAINHLLSVPQHRVFIGFCSDMSLRVFTDVLHKCSELSKTEIPTSVLW</sequence>
<keyword evidence="2" id="KW-1185">Reference proteome</keyword>
<name>A0A2G8KFQ3_STIJA</name>
<evidence type="ECO:0000313" key="1">
    <source>
        <dbReference type="EMBL" id="PIK46789.1"/>
    </source>
</evidence>
<protein>
    <submittedName>
        <fullName evidence="1">Putative WD repeat-containing protein 87</fullName>
    </submittedName>
</protein>
<dbReference type="OrthoDB" id="6117788at2759"/>